<dbReference type="Pfam" id="PF02698">
    <property type="entry name" value="DUF218"/>
    <property type="match status" value="1"/>
</dbReference>
<dbReference type="Gene3D" id="3.40.50.620">
    <property type="entry name" value="HUPs"/>
    <property type="match status" value="1"/>
</dbReference>
<protein>
    <submittedName>
        <fullName evidence="3">Uncharacterized SAM-binding protein YcdF (DUF218 family)</fullName>
    </submittedName>
</protein>
<dbReference type="GO" id="GO:0005886">
    <property type="term" value="C:plasma membrane"/>
    <property type="evidence" value="ECO:0007669"/>
    <property type="project" value="TreeGrafter"/>
</dbReference>
<evidence type="ECO:0000313" key="3">
    <source>
        <dbReference type="EMBL" id="TDP74943.1"/>
    </source>
</evidence>
<comment type="caution">
    <text evidence="3">The sequence shown here is derived from an EMBL/GenBank/DDBJ whole genome shotgun (WGS) entry which is preliminary data.</text>
</comment>
<keyword evidence="4" id="KW-1185">Reference proteome</keyword>
<dbReference type="GO" id="GO:0000270">
    <property type="term" value="P:peptidoglycan metabolic process"/>
    <property type="evidence" value="ECO:0007669"/>
    <property type="project" value="TreeGrafter"/>
</dbReference>
<dbReference type="InterPro" id="IPR014729">
    <property type="entry name" value="Rossmann-like_a/b/a_fold"/>
</dbReference>
<dbReference type="InterPro" id="IPR051599">
    <property type="entry name" value="Cell_Envelope_Assoc"/>
</dbReference>
<gene>
    <name evidence="3" type="ORF">DES47_1011013</name>
</gene>
<dbReference type="AlphaFoldDB" id="A0A4R6QUL2"/>
<sequence>MNALLEALALQSLKPFISALLLPPIPFLILLSLAALLLWRKHAAGWLLVLFSATGLWLSQSEAAGQGLARLLLPPQPALDVDALAALSKDTQSRKTLSIAVLGAGTQPYAPEYGVANLSAHSLERLRYGLWLGKRLGAPVGFSGGLAQGASDDDTPEALVAQRIASQEFGRSLQWVDPYAKDTHENALRSLVLLREAGVRKVIVVTHGWHMPRALKAFQALAGNEIEIVAAPMGMGVSAKVSSQRWLPSAQGGQTVRLVLKEWMGSLSGA</sequence>
<proteinExistence type="predicted"/>
<dbReference type="EMBL" id="SNXS01000001">
    <property type="protein sequence ID" value="TDP74943.1"/>
    <property type="molecule type" value="Genomic_DNA"/>
</dbReference>
<name>A0A4R6QUL2_9BURK</name>
<dbReference type="InterPro" id="IPR003848">
    <property type="entry name" value="DUF218"/>
</dbReference>
<feature type="transmembrane region" description="Helical" evidence="1">
    <location>
        <begin position="20"/>
        <end position="39"/>
    </location>
</feature>
<keyword evidence="1" id="KW-0812">Transmembrane</keyword>
<dbReference type="CDD" id="cd06259">
    <property type="entry name" value="YdcF-like"/>
    <property type="match status" value="1"/>
</dbReference>
<keyword evidence="1" id="KW-1133">Transmembrane helix</keyword>
<dbReference type="RefSeq" id="WP_208114902.1">
    <property type="nucleotide sequence ID" value="NZ_SNXS01000001.1"/>
</dbReference>
<feature type="domain" description="DUF218" evidence="2">
    <location>
        <begin position="99"/>
        <end position="265"/>
    </location>
</feature>
<dbReference type="Proteomes" id="UP000295361">
    <property type="component" value="Unassembled WGS sequence"/>
</dbReference>
<evidence type="ECO:0000256" key="1">
    <source>
        <dbReference type="SAM" id="Phobius"/>
    </source>
</evidence>
<organism evidence="3 4">
    <name type="scientific">Roseateles toxinivorans</name>
    <dbReference type="NCBI Taxonomy" id="270368"/>
    <lineage>
        <taxon>Bacteria</taxon>
        <taxon>Pseudomonadati</taxon>
        <taxon>Pseudomonadota</taxon>
        <taxon>Betaproteobacteria</taxon>
        <taxon>Burkholderiales</taxon>
        <taxon>Sphaerotilaceae</taxon>
        <taxon>Roseateles</taxon>
    </lineage>
</organism>
<dbReference type="PANTHER" id="PTHR30336:SF4">
    <property type="entry name" value="ENVELOPE BIOGENESIS FACTOR ELYC"/>
    <property type="match status" value="1"/>
</dbReference>
<dbReference type="GO" id="GO:0043164">
    <property type="term" value="P:Gram-negative-bacterium-type cell wall biogenesis"/>
    <property type="evidence" value="ECO:0007669"/>
    <property type="project" value="TreeGrafter"/>
</dbReference>
<evidence type="ECO:0000259" key="2">
    <source>
        <dbReference type="Pfam" id="PF02698"/>
    </source>
</evidence>
<evidence type="ECO:0000313" key="4">
    <source>
        <dbReference type="Proteomes" id="UP000295361"/>
    </source>
</evidence>
<dbReference type="InParanoid" id="A0A4R6QUL2"/>
<keyword evidence="1" id="KW-0472">Membrane</keyword>
<accession>A0A4R6QUL2</accession>
<dbReference type="PANTHER" id="PTHR30336">
    <property type="entry name" value="INNER MEMBRANE PROTEIN, PROBABLE PERMEASE"/>
    <property type="match status" value="1"/>
</dbReference>
<reference evidence="3 4" key="1">
    <citation type="submission" date="2019-03" db="EMBL/GenBank/DDBJ databases">
        <title>Genomic Encyclopedia of Type Strains, Phase IV (KMG-IV): sequencing the most valuable type-strain genomes for metagenomic binning, comparative biology and taxonomic classification.</title>
        <authorList>
            <person name="Goeker M."/>
        </authorList>
    </citation>
    <scope>NUCLEOTIDE SEQUENCE [LARGE SCALE GENOMIC DNA]</scope>
    <source>
        <strain evidence="3 4">DSM 16998</strain>
    </source>
</reference>